<evidence type="ECO:0000313" key="4">
    <source>
        <dbReference type="Proteomes" id="UP000654075"/>
    </source>
</evidence>
<reference evidence="3" key="1">
    <citation type="submission" date="2021-02" db="EMBL/GenBank/DDBJ databases">
        <authorList>
            <person name="Dougan E. K."/>
            <person name="Rhodes N."/>
            <person name="Thang M."/>
            <person name="Chan C."/>
        </authorList>
    </citation>
    <scope>NUCLEOTIDE SEQUENCE</scope>
</reference>
<keyword evidence="2" id="KW-1133">Transmembrane helix</keyword>
<keyword evidence="2" id="KW-0812">Transmembrane</keyword>
<evidence type="ECO:0000256" key="2">
    <source>
        <dbReference type="SAM" id="Phobius"/>
    </source>
</evidence>
<evidence type="ECO:0000313" key="3">
    <source>
        <dbReference type="EMBL" id="CAE8591038.1"/>
    </source>
</evidence>
<accession>A0A813E044</accession>
<evidence type="ECO:0008006" key="5">
    <source>
        <dbReference type="Google" id="ProtNLM"/>
    </source>
</evidence>
<feature type="transmembrane region" description="Helical" evidence="2">
    <location>
        <begin position="36"/>
        <end position="59"/>
    </location>
</feature>
<sequence length="495" mass="54286">MVTGRPQEPRAPPESWRLAQPKAALPTRPRRRGARVARVGGLSLVGALACLLAALPGFVGTSRASNWSRPATWSRPAPVSSTAKDQAQPEKEEDLEELEKPNLGQVLRDDRSIKATKKVGLYSFERESASDFLNGEKIAYEKTNPKSPGTEAFRRYELYKRATSVAAARKKGATSEDVMDDWYHGYLSRAKGGKKKRKKAALSFEDRVRQQQGGFLDMDRAVWNSSSWLVAESETFDEAQAEDVAEARRESIEEYLAQGQLLLAGSLMEKAAAARVPPALELWAALITALVSEGELLGAQQWHQRLIDSGLRLKRGDQYQIAMAISAEVGDVMHSTILFDRMIDAGYAPDDASYMLIFKACSRCGSEKYGERYVKKTAEKFFCAMIATDIMPQELTISVLDQVVGVPRRLVLYEALGLARPATPFAASSGSALQPDSKHGSGSPGGWQQRPRRAVTRKPSAGDSLNHRPVSRTPRASRGVTMRSLHVQQAAGDPG</sequence>
<evidence type="ECO:0000256" key="1">
    <source>
        <dbReference type="SAM" id="MobiDB-lite"/>
    </source>
</evidence>
<organism evidence="3 4">
    <name type="scientific">Polarella glacialis</name>
    <name type="common">Dinoflagellate</name>
    <dbReference type="NCBI Taxonomy" id="89957"/>
    <lineage>
        <taxon>Eukaryota</taxon>
        <taxon>Sar</taxon>
        <taxon>Alveolata</taxon>
        <taxon>Dinophyceae</taxon>
        <taxon>Suessiales</taxon>
        <taxon>Suessiaceae</taxon>
        <taxon>Polarella</taxon>
    </lineage>
</organism>
<dbReference type="Gene3D" id="1.25.40.10">
    <property type="entry name" value="Tetratricopeptide repeat domain"/>
    <property type="match status" value="1"/>
</dbReference>
<dbReference type="Proteomes" id="UP000654075">
    <property type="component" value="Unassembled WGS sequence"/>
</dbReference>
<name>A0A813E044_POLGL</name>
<dbReference type="EMBL" id="CAJNNV010004645">
    <property type="protein sequence ID" value="CAE8591038.1"/>
    <property type="molecule type" value="Genomic_DNA"/>
</dbReference>
<dbReference type="InterPro" id="IPR011990">
    <property type="entry name" value="TPR-like_helical_dom_sf"/>
</dbReference>
<comment type="caution">
    <text evidence="3">The sequence shown here is derived from an EMBL/GenBank/DDBJ whole genome shotgun (WGS) entry which is preliminary data.</text>
</comment>
<feature type="region of interest" description="Disordered" evidence="1">
    <location>
        <begin position="1"/>
        <end position="32"/>
    </location>
</feature>
<dbReference type="AlphaFoldDB" id="A0A813E044"/>
<protein>
    <recommendedName>
        <fullName evidence="5">Pentacotripeptide-repeat region of PRORP domain-containing protein</fullName>
    </recommendedName>
</protein>
<gene>
    <name evidence="3" type="ORF">PGLA1383_LOCUS9732</name>
</gene>
<feature type="region of interest" description="Disordered" evidence="1">
    <location>
        <begin position="63"/>
        <end position="97"/>
    </location>
</feature>
<keyword evidence="2" id="KW-0472">Membrane</keyword>
<feature type="region of interest" description="Disordered" evidence="1">
    <location>
        <begin position="427"/>
        <end position="495"/>
    </location>
</feature>
<keyword evidence="4" id="KW-1185">Reference proteome</keyword>
<proteinExistence type="predicted"/>